<name>Q14067_HUMAN</name>
<feature type="non-terminal residue" evidence="2">
    <location>
        <position position="1"/>
    </location>
</feature>
<reference evidence="2" key="1">
    <citation type="journal article" date="1994" name="Hum. Mol. Genet.">
        <title>Selection of cDNAs using chromosome-specific genomic clones: application to human chromosome 13.</title>
        <authorList>
            <person name="Bonaldo M.F."/>
            <person name="Yu M.T."/>
            <person name="Jelenc P."/>
            <person name="Brown S."/>
            <person name="Su L."/>
            <person name="Lawton L."/>
            <person name="Deaven L."/>
            <person name="Efstratiadis A."/>
            <person name="Warburton D."/>
            <person name="Soares M.B."/>
        </authorList>
    </citation>
    <scope>NUCLEOTIDE SEQUENCE</scope>
</reference>
<organism evidence="2">
    <name type="scientific">Homo sapiens</name>
    <name type="common">Human</name>
    <dbReference type="NCBI Taxonomy" id="9606"/>
    <lineage>
        <taxon>Eukaryota</taxon>
        <taxon>Metazoa</taxon>
        <taxon>Chordata</taxon>
        <taxon>Craniata</taxon>
        <taxon>Vertebrata</taxon>
        <taxon>Euteleostomi</taxon>
        <taxon>Mammalia</taxon>
        <taxon>Eutheria</taxon>
        <taxon>Euarchontoglires</taxon>
        <taxon>Primates</taxon>
        <taxon>Haplorrhini</taxon>
        <taxon>Catarrhini</taxon>
        <taxon>Hominidae</taxon>
        <taxon>Homo</taxon>
    </lineage>
</organism>
<sequence length="71" mass="7291">NGPRGWLHPAGHSGWRHLTGIPPVPASAIAQRKYAGGKAPGAQESGGSEISALEPPLPAAQSCSAFTEHRL</sequence>
<accession>Q14067</accession>
<feature type="region of interest" description="Disordered" evidence="1">
    <location>
        <begin position="32"/>
        <end position="71"/>
    </location>
</feature>
<evidence type="ECO:0000256" key="1">
    <source>
        <dbReference type="SAM" id="MobiDB-lite"/>
    </source>
</evidence>
<protein>
    <submittedName>
        <fullName evidence="2">(clone E06) gene from CpG-enriched DNA</fullName>
    </submittedName>
</protein>
<evidence type="ECO:0000313" key="2">
    <source>
        <dbReference type="EMBL" id="AAA74365.1"/>
    </source>
</evidence>
<dbReference type="EMBL" id="L33988">
    <property type="protein sequence ID" value="AAA74365.1"/>
    <property type="molecule type" value="Genomic_DNA"/>
</dbReference>
<proteinExistence type="predicted"/>
<dbReference type="AlphaFoldDB" id="Q14067"/>